<dbReference type="EMBL" id="CAEZZE010000069">
    <property type="protein sequence ID" value="CAB4749985.1"/>
    <property type="molecule type" value="Genomic_DNA"/>
</dbReference>
<protein>
    <submittedName>
        <fullName evidence="8">Unannotated protein</fullName>
    </submittedName>
</protein>
<keyword evidence="2" id="KW-0813">Transport</keyword>
<comment type="subcellular location">
    <subcellularLocation>
        <location evidence="1">Membrane</location>
        <topology evidence="1">Single-pass membrane protein</topology>
    </subcellularLocation>
</comment>
<evidence type="ECO:0000256" key="5">
    <source>
        <dbReference type="ARBA" id="ARBA00022989"/>
    </source>
</evidence>
<evidence type="ECO:0000256" key="3">
    <source>
        <dbReference type="ARBA" id="ARBA00022692"/>
    </source>
</evidence>
<dbReference type="Pfam" id="PF02416">
    <property type="entry name" value="TatA_B_E"/>
    <property type="match status" value="1"/>
</dbReference>
<dbReference type="AlphaFoldDB" id="A0A6J6TSS0"/>
<keyword evidence="6" id="KW-0811">Translocation</keyword>
<dbReference type="InterPro" id="IPR003369">
    <property type="entry name" value="TatA/B/E"/>
</dbReference>
<keyword evidence="4" id="KW-0653">Protein transport</keyword>
<evidence type="ECO:0000256" key="7">
    <source>
        <dbReference type="ARBA" id="ARBA00023136"/>
    </source>
</evidence>
<accession>A0A6J6TSS0</accession>
<sequence>MFFDFGAGELIGLAILAMVLVGPERLPRLAVDAAKFVKKARDFASHATNELKSNLGPGFEDLDATDLNPKNFIKKQIGNVLDDDSPKSTKYPSSFTYAIDPDLL</sequence>
<dbReference type="Gene3D" id="1.20.5.3310">
    <property type="match status" value="1"/>
</dbReference>
<reference evidence="8" key="1">
    <citation type="submission" date="2020-05" db="EMBL/GenBank/DDBJ databases">
        <authorList>
            <person name="Chiriac C."/>
            <person name="Salcher M."/>
            <person name="Ghai R."/>
            <person name="Kavagutti S V."/>
        </authorList>
    </citation>
    <scope>NUCLEOTIDE SEQUENCE</scope>
</reference>
<dbReference type="PRINTS" id="PR01506">
    <property type="entry name" value="TATBPROTEIN"/>
</dbReference>
<evidence type="ECO:0000256" key="2">
    <source>
        <dbReference type="ARBA" id="ARBA00022448"/>
    </source>
</evidence>
<gene>
    <name evidence="8" type="ORF">UFOPK2827_00502</name>
</gene>
<keyword evidence="5" id="KW-1133">Transmembrane helix</keyword>
<evidence type="ECO:0000256" key="4">
    <source>
        <dbReference type="ARBA" id="ARBA00022927"/>
    </source>
</evidence>
<name>A0A6J6TSS0_9ZZZZ</name>
<organism evidence="8">
    <name type="scientific">freshwater metagenome</name>
    <dbReference type="NCBI Taxonomy" id="449393"/>
    <lineage>
        <taxon>unclassified sequences</taxon>
        <taxon>metagenomes</taxon>
        <taxon>ecological metagenomes</taxon>
    </lineage>
</organism>
<keyword evidence="7" id="KW-0472">Membrane</keyword>
<evidence type="ECO:0000313" key="8">
    <source>
        <dbReference type="EMBL" id="CAB4749985.1"/>
    </source>
</evidence>
<proteinExistence type="predicted"/>
<evidence type="ECO:0000256" key="6">
    <source>
        <dbReference type="ARBA" id="ARBA00023010"/>
    </source>
</evidence>
<keyword evidence="3" id="KW-0812">Transmembrane</keyword>
<evidence type="ECO:0000256" key="1">
    <source>
        <dbReference type="ARBA" id="ARBA00004167"/>
    </source>
</evidence>